<dbReference type="EMBL" id="LACI01000130">
    <property type="protein sequence ID" value="KJU87525.1"/>
    <property type="molecule type" value="Genomic_DNA"/>
</dbReference>
<dbReference type="PROSITE" id="PS50885">
    <property type="entry name" value="HAMP"/>
    <property type="match status" value="1"/>
</dbReference>
<dbReference type="SMART" id="SM00283">
    <property type="entry name" value="MA"/>
    <property type="match status" value="1"/>
</dbReference>
<dbReference type="InterPro" id="IPR003660">
    <property type="entry name" value="HAMP_dom"/>
</dbReference>
<dbReference type="GO" id="GO:0007165">
    <property type="term" value="P:signal transduction"/>
    <property type="evidence" value="ECO:0007669"/>
    <property type="project" value="UniProtKB-KW"/>
</dbReference>
<evidence type="ECO:0000313" key="7">
    <source>
        <dbReference type="EMBL" id="KJU87525.1"/>
    </source>
</evidence>
<dbReference type="SUPFAM" id="SSF58104">
    <property type="entry name" value="Methyl-accepting chemotaxis protein (MCP) signaling domain"/>
    <property type="match status" value="1"/>
</dbReference>
<dbReference type="Pfam" id="PF00015">
    <property type="entry name" value="MCPsignal"/>
    <property type="match status" value="1"/>
</dbReference>
<dbReference type="GO" id="GO:0006935">
    <property type="term" value="P:chemotaxis"/>
    <property type="evidence" value="ECO:0007669"/>
    <property type="project" value="InterPro"/>
</dbReference>
<comment type="caution">
    <text evidence="7">The sequence shown here is derived from an EMBL/GenBank/DDBJ whole genome shotgun (WGS) entry which is preliminary data.</text>
</comment>
<dbReference type="PATRIC" id="fig|29290.4.peg.384"/>
<keyword evidence="2 4" id="KW-0807">Transducer</keyword>
<organism evidence="7 8">
    <name type="scientific">Candidatus Magnetobacterium bavaricum</name>
    <dbReference type="NCBI Taxonomy" id="29290"/>
    <lineage>
        <taxon>Bacteria</taxon>
        <taxon>Pseudomonadati</taxon>
        <taxon>Nitrospirota</taxon>
        <taxon>Thermodesulfovibrionia</taxon>
        <taxon>Thermodesulfovibrionales</taxon>
        <taxon>Candidatus Magnetobacteriaceae</taxon>
        <taxon>Candidatus Magnetobacterium</taxon>
    </lineage>
</organism>
<dbReference type="CDD" id="cd06225">
    <property type="entry name" value="HAMP"/>
    <property type="match status" value="1"/>
</dbReference>
<evidence type="ECO:0000259" key="6">
    <source>
        <dbReference type="PROSITE" id="PS50885"/>
    </source>
</evidence>
<dbReference type="CDD" id="cd11386">
    <property type="entry name" value="MCP_signal"/>
    <property type="match status" value="1"/>
</dbReference>
<dbReference type="AlphaFoldDB" id="A0A0F3H063"/>
<evidence type="ECO:0000313" key="8">
    <source>
        <dbReference type="Proteomes" id="UP000033423"/>
    </source>
</evidence>
<dbReference type="GO" id="GO:0016020">
    <property type="term" value="C:membrane"/>
    <property type="evidence" value="ECO:0007669"/>
    <property type="project" value="UniProtKB-SubCell"/>
</dbReference>
<protein>
    <submittedName>
        <fullName evidence="7">Methyl-accepting chemotaxis sensory transducer</fullName>
    </submittedName>
</protein>
<dbReference type="InterPro" id="IPR004089">
    <property type="entry name" value="MCPsignal_dom"/>
</dbReference>
<feature type="domain" description="Methyl-accepting transducer" evidence="5">
    <location>
        <begin position="68"/>
        <end position="304"/>
    </location>
</feature>
<dbReference type="InterPro" id="IPR004090">
    <property type="entry name" value="Chemotax_Me-accpt_rcpt"/>
</dbReference>
<dbReference type="GO" id="GO:0004888">
    <property type="term" value="F:transmembrane signaling receptor activity"/>
    <property type="evidence" value="ECO:0007669"/>
    <property type="project" value="InterPro"/>
</dbReference>
<dbReference type="Gene3D" id="1.10.287.950">
    <property type="entry name" value="Methyl-accepting chemotaxis protein"/>
    <property type="match status" value="1"/>
</dbReference>
<reference evidence="7 8" key="1">
    <citation type="submission" date="2015-02" db="EMBL/GenBank/DDBJ databases">
        <title>Single-cell genomics of uncultivated deep-branching MTB reveals a conserved set of magnetosome genes.</title>
        <authorList>
            <person name="Kolinko S."/>
            <person name="Richter M."/>
            <person name="Glockner F.O."/>
            <person name="Brachmann A."/>
            <person name="Schuler D."/>
        </authorList>
    </citation>
    <scope>NUCLEOTIDE SEQUENCE [LARGE SCALE GENOMIC DNA]</scope>
    <source>
        <strain evidence="7">TM-1</strain>
    </source>
</reference>
<dbReference type="Pfam" id="PF00672">
    <property type="entry name" value="HAMP"/>
    <property type="match status" value="1"/>
</dbReference>
<evidence type="ECO:0000256" key="3">
    <source>
        <dbReference type="ARBA" id="ARBA00029447"/>
    </source>
</evidence>
<sequence length="374" mass="40329">MIIFIYIILRGTILKPLEEMVYLAAEVSKGNVCVEIDLHREDEIGRLAVDMNKMVRSLNDVLSNTIMSTNNVIETMNVVRGKVQHSFQSIKMQHAQATQVAQAAEQMSDSITDIARNASAVSETSTHAMDIAIKGKDIVDGAVSTVNTVHESTVGLSSIIGELNVSVGEISGIVTVINDIADQTNLLALNAAIEAARAGEQGRGFAVVADEVRKLAEKTKKATTEISTKISTVLSKSERTTHSMQEASSGVVKATEYMQEVSTSLNNILEAVQVVQEQIIQIATVVDEQSATAANIVKSAEKTTEIATEMETASSEVMDNVDRMLDGAQELKRSTAGFITECNISKGDSKGDSKQLTHIARDTGVARHRLLVKR</sequence>
<dbReference type="SMART" id="SM00304">
    <property type="entry name" value="HAMP"/>
    <property type="match status" value="1"/>
</dbReference>
<dbReference type="PANTHER" id="PTHR32089">
    <property type="entry name" value="METHYL-ACCEPTING CHEMOTAXIS PROTEIN MCPB"/>
    <property type="match status" value="1"/>
</dbReference>
<evidence type="ECO:0000256" key="1">
    <source>
        <dbReference type="ARBA" id="ARBA00004370"/>
    </source>
</evidence>
<feature type="domain" description="HAMP" evidence="6">
    <location>
        <begin position="11"/>
        <end position="63"/>
    </location>
</feature>
<dbReference type="PROSITE" id="PS50111">
    <property type="entry name" value="CHEMOTAXIS_TRANSDUC_2"/>
    <property type="match status" value="1"/>
</dbReference>
<dbReference type="PRINTS" id="PR00260">
    <property type="entry name" value="CHEMTRNSDUCR"/>
</dbReference>
<gene>
    <name evidence="7" type="ORF">MBAV_000279</name>
</gene>
<proteinExistence type="inferred from homology"/>
<evidence type="ECO:0000259" key="5">
    <source>
        <dbReference type="PROSITE" id="PS50111"/>
    </source>
</evidence>
<accession>A0A0F3H063</accession>
<dbReference type="PANTHER" id="PTHR32089:SF112">
    <property type="entry name" value="LYSOZYME-LIKE PROTEIN-RELATED"/>
    <property type="match status" value="1"/>
</dbReference>
<name>A0A0F3H063_9BACT</name>
<dbReference type="FunFam" id="1.10.287.950:FF:000001">
    <property type="entry name" value="Methyl-accepting chemotaxis sensory transducer"/>
    <property type="match status" value="1"/>
</dbReference>
<comment type="similarity">
    <text evidence="3">Belongs to the methyl-accepting chemotaxis (MCP) protein family.</text>
</comment>
<keyword evidence="8" id="KW-1185">Reference proteome</keyword>
<evidence type="ECO:0000256" key="2">
    <source>
        <dbReference type="ARBA" id="ARBA00023224"/>
    </source>
</evidence>
<dbReference type="Proteomes" id="UP000033423">
    <property type="component" value="Unassembled WGS sequence"/>
</dbReference>
<evidence type="ECO:0000256" key="4">
    <source>
        <dbReference type="PROSITE-ProRule" id="PRU00284"/>
    </source>
</evidence>
<comment type="subcellular location">
    <subcellularLocation>
        <location evidence="1">Membrane</location>
    </subcellularLocation>
</comment>